<evidence type="ECO:0000313" key="13">
    <source>
        <dbReference type="Ensembl" id="ENSAMXP00000039866.1"/>
    </source>
</evidence>
<sequence length="411" mass="44725">MAAGARLLARLLALLPALGLALAAADREEWYTAFVNVTYVDPATARVRTERSECGRYGEQSPKREARGLLAVAVSPRERHACRPGTRFAVPERAGAWIALVASGNCTFAEKIRHAAGQNASAVVVMNVGATNINETITMAHAGTGDVVAIMIPEPKGRELLMLLERNISVHVQITIGTRNLQKYVSRTSVVFVSISFIILMIISLAWLVFYYIQRFRYANARDRNQRRLGDAAKKAISQLQVRTIRKGDQETESDFDNCAVCIEGYKPNDVVRILPCRHLFHKGCVDPWLVDHRTCPMCKMNILKALGLTSSAECLDDLPLDYDLAVGGVALNAMVMSDDVMGVDIAGGRDPGIRMVGLPQVLLDSEPMSEDTMATEQSELQPMASGSSEASLAVGAGHLDLDTPAEDVKC</sequence>
<keyword evidence="2 10" id="KW-0812">Transmembrane</keyword>
<evidence type="ECO:0000256" key="4">
    <source>
        <dbReference type="ARBA" id="ARBA00022771"/>
    </source>
</evidence>
<dbReference type="FunFam" id="3.50.30.30:FF:000003">
    <property type="entry name" value="E3 ubiquitin-protein ligase RNF128"/>
    <property type="match status" value="1"/>
</dbReference>
<keyword evidence="4 8" id="KW-0863">Zinc-finger</keyword>
<reference evidence="13" key="4">
    <citation type="submission" date="2025-09" db="UniProtKB">
        <authorList>
            <consortium name="Ensembl"/>
        </authorList>
    </citation>
    <scope>IDENTIFICATION</scope>
</reference>
<dbReference type="CDD" id="cd16805">
    <property type="entry name" value="RING-H2_RNF150"/>
    <property type="match status" value="1"/>
</dbReference>
<feature type="chain" id="PRO_5017181868" evidence="11">
    <location>
        <begin position="24"/>
        <end position="411"/>
    </location>
</feature>
<evidence type="ECO:0000313" key="14">
    <source>
        <dbReference type="Proteomes" id="UP000018467"/>
    </source>
</evidence>
<dbReference type="Ensembl" id="ENSAMXT00000039896.1">
    <property type="protein sequence ID" value="ENSAMXP00000039866.1"/>
    <property type="gene ID" value="ENSAMXG00000037968.1"/>
</dbReference>
<evidence type="ECO:0000256" key="6">
    <source>
        <dbReference type="ARBA" id="ARBA00022989"/>
    </source>
</evidence>
<keyword evidence="11" id="KW-0732">Signal</keyword>
<dbReference type="GeneTree" id="ENSGT00940000156171"/>
<dbReference type="FunFam" id="3.30.40.10:FF:000009">
    <property type="entry name" value="E3 ubiquitin-protein ligase RNF130"/>
    <property type="match status" value="1"/>
</dbReference>
<reference evidence="14" key="1">
    <citation type="submission" date="2013-03" db="EMBL/GenBank/DDBJ databases">
        <authorList>
            <person name="Jeffery W."/>
            <person name="Warren W."/>
            <person name="Wilson R.K."/>
        </authorList>
    </citation>
    <scope>NUCLEOTIDE SEQUENCE</scope>
    <source>
        <strain evidence="14">female</strain>
    </source>
</reference>
<feature type="compositionally biased region" description="Polar residues" evidence="9">
    <location>
        <begin position="373"/>
        <end position="388"/>
    </location>
</feature>
<dbReference type="KEGG" id="amex:103024699"/>
<dbReference type="InterPro" id="IPR003137">
    <property type="entry name" value="PA_domain"/>
</dbReference>
<dbReference type="CDD" id="cd02122">
    <property type="entry name" value="PA_GRAIL_like"/>
    <property type="match status" value="1"/>
</dbReference>
<keyword evidence="5" id="KW-0862">Zinc</keyword>
<dbReference type="InterPro" id="IPR046450">
    <property type="entry name" value="PA_dom_sf"/>
</dbReference>
<evidence type="ECO:0000259" key="12">
    <source>
        <dbReference type="PROSITE" id="PS50089"/>
    </source>
</evidence>
<keyword evidence="14" id="KW-1185">Reference proteome</keyword>
<dbReference type="RefSeq" id="XP_022533016.1">
    <property type="nucleotide sequence ID" value="XM_022677295.2"/>
</dbReference>
<dbReference type="Pfam" id="PF02225">
    <property type="entry name" value="PA"/>
    <property type="match status" value="1"/>
</dbReference>
<evidence type="ECO:0000256" key="9">
    <source>
        <dbReference type="SAM" id="MobiDB-lite"/>
    </source>
</evidence>
<dbReference type="Gene3D" id="3.50.30.30">
    <property type="match status" value="1"/>
</dbReference>
<reference evidence="14" key="2">
    <citation type="journal article" date="2014" name="Nat. Commun.">
        <title>The cavefish genome reveals candidate genes for eye loss.</title>
        <authorList>
            <person name="McGaugh S.E."/>
            <person name="Gross J.B."/>
            <person name="Aken B."/>
            <person name="Blin M."/>
            <person name="Borowsky R."/>
            <person name="Chalopin D."/>
            <person name="Hinaux H."/>
            <person name="Jeffery W.R."/>
            <person name="Keene A."/>
            <person name="Ma L."/>
            <person name="Minx P."/>
            <person name="Murphy D."/>
            <person name="O'Quin K.E."/>
            <person name="Retaux S."/>
            <person name="Rohner N."/>
            <person name="Searle S.M."/>
            <person name="Stahl B.A."/>
            <person name="Tabin C."/>
            <person name="Volff J.N."/>
            <person name="Yoshizawa M."/>
            <person name="Warren W.C."/>
        </authorList>
    </citation>
    <scope>NUCLEOTIDE SEQUENCE [LARGE SCALE GENOMIC DNA]</scope>
    <source>
        <strain evidence="14">female</strain>
    </source>
</reference>
<reference evidence="13" key="3">
    <citation type="submission" date="2025-08" db="UniProtKB">
        <authorList>
            <consortium name="Ensembl"/>
        </authorList>
    </citation>
    <scope>IDENTIFICATION</scope>
</reference>
<evidence type="ECO:0000256" key="3">
    <source>
        <dbReference type="ARBA" id="ARBA00022723"/>
    </source>
</evidence>
<dbReference type="Gene3D" id="3.30.40.10">
    <property type="entry name" value="Zinc/RING finger domain, C3HC4 (zinc finger)"/>
    <property type="match status" value="1"/>
</dbReference>
<evidence type="ECO:0000256" key="8">
    <source>
        <dbReference type="PROSITE-ProRule" id="PRU00175"/>
    </source>
</evidence>
<dbReference type="FunCoup" id="A0A3B1JDJ5">
    <property type="interactions" value="95"/>
</dbReference>
<evidence type="ECO:0000256" key="5">
    <source>
        <dbReference type="ARBA" id="ARBA00022833"/>
    </source>
</evidence>
<dbReference type="GeneID" id="103024699"/>
<dbReference type="GO" id="GO:0016020">
    <property type="term" value="C:membrane"/>
    <property type="evidence" value="ECO:0007669"/>
    <property type="project" value="UniProtKB-SubCell"/>
</dbReference>
<accession>A0A3B1JDJ5</accession>
<feature type="transmembrane region" description="Helical" evidence="10">
    <location>
        <begin position="190"/>
        <end position="213"/>
    </location>
</feature>
<dbReference type="Bgee" id="ENSAMXG00000037968">
    <property type="expression patterns" value="Expressed in camera-type eye and 14 other cell types or tissues"/>
</dbReference>
<dbReference type="SUPFAM" id="SSF52025">
    <property type="entry name" value="PA domain"/>
    <property type="match status" value="1"/>
</dbReference>
<evidence type="ECO:0000256" key="11">
    <source>
        <dbReference type="SAM" id="SignalP"/>
    </source>
</evidence>
<organism evidence="13 14">
    <name type="scientific">Astyanax mexicanus</name>
    <name type="common">Blind cave fish</name>
    <name type="synonym">Astyanax fasciatus mexicanus</name>
    <dbReference type="NCBI Taxonomy" id="7994"/>
    <lineage>
        <taxon>Eukaryota</taxon>
        <taxon>Metazoa</taxon>
        <taxon>Chordata</taxon>
        <taxon>Craniata</taxon>
        <taxon>Vertebrata</taxon>
        <taxon>Euteleostomi</taxon>
        <taxon>Actinopterygii</taxon>
        <taxon>Neopterygii</taxon>
        <taxon>Teleostei</taxon>
        <taxon>Ostariophysi</taxon>
        <taxon>Characiformes</taxon>
        <taxon>Characoidei</taxon>
        <taxon>Acestrorhamphidae</taxon>
        <taxon>Acestrorhamphinae</taxon>
        <taxon>Astyanax</taxon>
    </lineage>
</organism>
<evidence type="ECO:0000256" key="10">
    <source>
        <dbReference type="SAM" id="Phobius"/>
    </source>
</evidence>
<dbReference type="PANTHER" id="PTHR46539:SF27">
    <property type="entry name" value="RING FINGER PROTEIN 128"/>
    <property type="match status" value="1"/>
</dbReference>
<protein>
    <submittedName>
        <fullName evidence="13">Ring finger protein 150</fullName>
    </submittedName>
</protein>
<evidence type="ECO:0000256" key="1">
    <source>
        <dbReference type="ARBA" id="ARBA00004167"/>
    </source>
</evidence>
<dbReference type="Pfam" id="PF13639">
    <property type="entry name" value="zf-RING_2"/>
    <property type="match status" value="1"/>
</dbReference>
<dbReference type="CTD" id="792211"/>
<keyword evidence="6 10" id="KW-1133">Transmembrane helix</keyword>
<dbReference type="AlphaFoldDB" id="A0A3B1JDJ5"/>
<dbReference type="STRING" id="7994.ENSAMXP00000039866"/>
<dbReference type="SMART" id="SM00184">
    <property type="entry name" value="RING"/>
    <property type="match status" value="1"/>
</dbReference>
<comment type="subcellular location">
    <subcellularLocation>
        <location evidence="1">Membrane</location>
        <topology evidence="1">Single-pass membrane protein</topology>
    </subcellularLocation>
</comment>
<feature type="domain" description="RING-type" evidence="12">
    <location>
        <begin position="259"/>
        <end position="300"/>
    </location>
</feature>
<feature type="region of interest" description="Disordered" evidence="9">
    <location>
        <begin position="369"/>
        <end position="388"/>
    </location>
</feature>
<dbReference type="InterPro" id="IPR001841">
    <property type="entry name" value="Znf_RING"/>
</dbReference>
<dbReference type="PROSITE" id="PS50089">
    <property type="entry name" value="ZF_RING_2"/>
    <property type="match status" value="1"/>
</dbReference>
<proteinExistence type="predicted"/>
<keyword evidence="7 10" id="KW-0472">Membrane</keyword>
<evidence type="ECO:0000256" key="7">
    <source>
        <dbReference type="ARBA" id="ARBA00023136"/>
    </source>
</evidence>
<feature type="signal peptide" evidence="11">
    <location>
        <begin position="1"/>
        <end position="23"/>
    </location>
</feature>
<evidence type="ECO:0000256" key="2">
    <source>
        <dbReference type="ARBA" id="ARBA00022692"/>
    </source>
</evidence>
<dbReference type="SUPFAM" id="SSF57850">
    <property type="entry name" value="RING/U-box"/>
    <property type="match status" value="1"/>
</dbReference>
<keyword evidence="3" id="KW-0479">Metal-binding</keyword>
<dbReference type="PANTHER" id="PTHR46539">
    <property type="entry name" value="E3 UBIQUITIN-PROTEIN LIGASE ATL42"/>
    <property type="match status" value="1"/>
</dbReference>
<name>A0A3B1JDJ5_ASTMX</name>
<dbReference type="InterPro" id="IPR013083">
    <property type="entry name" value="Znf_RING/FYVE/PHD"/>
</dbReference>
<dbReference type="OrthoDB" id="5357315at2759"/>
<dbReference type="Proteomes" id="UP000018467">
    <property type="component" value="Unassembled WGS sequence"/>
</dbReference>
<dbReference type="GO" id="GO:0008270">
    <property type="term" value="F:zinc ion binding"/>
    <property type="evidence" value="ECO:0007669"/>
    <property type="project" value="UniProtKB-KW"/>
</dbReference>
<dbReference type="InParanoid" id="A0A3B1JDJ5"/>